<dbReference type="GO" id="GO:0004794">
    <property type="term" value="F:threonine deaminase activity"/>
    <property type="evidence" value="ECO:0007669"/>
    <property type="project" value="TreeGrafter"/>
</dbReference>
<dbReference type="FunFam" id="3.40.50.1100:FF:000005">
    <property type="entry name" value="Threonine dehydratase catabolic"/>
    <property type="match status" value="1"/>
</dbReference>
<dbReference type="CDD" id="cd01562">
    <property type="entry name" value="Thr-dehyd"/>
    <property type="match status" value="1"/>
</dbReference>
<protein>
    <submittedName>
        <fullName evidence="6">Hydroxyectoine utilization dehydratase EutB</fullName>
    </submittedName>
</protein>
<dbReference type="Gene3D" id="3.40.50.1100">
    <property type="match status" value="2"/>
</dbReference>
<proteinExistence type="inferred from homology"/>
<dbReference type="InterPro" id="IPR000634">
    <property type="entry name" value="Ser/Thr_deHydtase_PyrdxlP-BS"/>
</dbReference>
<dbReference type="GO" id="GO:0006567">
    <property type="term" value="P:L-threonine catabolic process"/>
    <property type="evidence" value="ECO:0007669"/>
    <property type="project" value="TreeGrafter"/>
</dbReference>
<dbReference type="EMBL" id="NWTK01000001">
    <property type="protein sequence ID" value="PKR55697.1"/>
    <property type="molecule type" value="Genomic_DNA"/>
</dbReference>
<sequence length="342" mass="35781">MKEPITLGDILAARKRIAGHVIHTPLRPSQSLSDHVGSPVWLKCEHQQYTGSFKLRGAANAVLSLNDDEKAKGVVGVSTGNYGRALANAARNAGVRAVICMSELVPQNKVEGIRAQGAEILISGQSQDEAQKEVDRLVNDEGMIMLPPFDNADVIAGQGTLGVEILEQLPDAETLLVPLSGGGLLAGVALAAKSINPAIRVVGISMERGCAMIESLQAGKPTAVREWPSLADSLGGGIGENNIYTFDMCADLTDDFVLVNEAQIADGIRAAYVDDQQVIEGAAAVGIAALRAGLIDNPGRTVVLSTGCNIDMGLHRRIIGGEDVDLAREAELSQPASSAKGH</sequence>
<dbReference type="NCBIfam" id="TIGR02991">
    <property type="entry name" value="ectoine_eutB"/>
    <property type="match status" value="1"/>
</dbReference>
<dbReference type="RefSeq" id="WP_101263691.1">
    <property type="nucleotide sequence ID" value="NZ_NWTK01000001.1"/>
</dbReference>
<evidence type="ECO:0000256" key="3">
    <source>
        <dbReference type="ARBA" id="ARBA00022898"/>
    </source>
</evidence>
<dbReference type="InterPro" id="IPR050147">
    <property type="entry name" value="Ser/Thr_Dehydratase"/>
</dbReference>
<dbReference type="AlphaFoldDB" id="A0A2N3KYY5"/>
<dbReference type="InterPro" id="IPR014333">
    <property type="entry name" value="Ectoine_EutB"/>
</dbReference>
<accession>A0A2N3KYY5</accession>
<dbReference type="InterPro" id="IPR001926">
    <property type="entry name" value="TrpB-like_PALP"/>
</dbReference>
<dbReference type="GO" id="GO:0003941">
    <property type="term" value="F:L-serine ammonia-lyase activity"/>
    <property type="evidence" value="ECO:0007669"/>
    <property type="project" value="TreeGrafter"/>
</dbReference>
<keyword evidence="3" id="KW-0663">Pyridoxal phosphate</keyword>
<dbReference type="SUPFAM" id="SSF53686">
    <property type="entry name" value="Tryptophan synthase beta subunit-like PLP-dependent enzymes"/>
    <property type="match status" value="1"/>
</dbReference>
<dbReference type="GO" id="GO:0030170">
    <property type="term" value="F:pyridoxal phosphate binding"/>
    <property type="evidence" value="ECO:0007669"/>
    <property type="project" value="InterPro"/>
</dbReference>
<evidence type="ECO:0000256" key="2">
    <source>
        <dbReference type="ARBA" id="ARBA00010869"/>
    </source>
</evidence>
<reference evidence="6 7" key="1">
    <citation type="submission" date="2017-09" db="EMBL/GenBank/DDBJ databases">
        <title>Biodiversity and function of Thalassospira species in the particle-attached aromatic-hydrocarbon-degrading consortia from the surface seawater of the South China Sea.</title>
        <authorList>
            <person name="Dong C."/>
            <person name="Liu R."/>
            <person name="Shao Z."/>
        </authorList>
    </citation>
    <scope>NUCLEOTIDE SEQUENCE [LARGE SCALE GENOMIC DNA]</scope>
    <source>
        <strain evidence="6 7">CSC1P2</strain>
    </source>
</reference>
<dbReference type="PROSITE" id="PS00165">
    <property type="entry name" value="DEHYDRATASE_SER_THR"/>
    <property type="match status" value="1"/>
</dbReference>
<dbReference type="GO" id="GO:0006565">
    <property type="term" value="P:L-serine catabolic process"/>
    <property type="evidence" value="ECO:0007669"/>
    <property type="project" value="TreeGrafter"/>
</dbReference>
<comment type="similarity">
    <text evidence="2">Belongs to the serine/threonine dehydratase family.</text>
</comment>
<evidence type="ECO:0000259" key="5">
    <source>
        <dbReference type="Pfam" id="PF00291"/>
    </source>
</evidence>
<dbReference type="NCBIfam" id="NF005680">
    <property type="entry name" value="PRK07476.1"/>
    <property type="match status" value="1"/>
</dbReference>
<dbReference type="Proteomes" id="UP000233597">
    <property type="component" value="Unassembled WGS sequence"/>
</dbReference>
<dbReference type="PANTHER" id="PTHR48078:SF6">
    <property type="entry name" value="L-THREONINE DEHYDRATASE CATABOLIC TDCB"/>
    <property type="match status" value="1"/>
</dbReference>
<dbReference type="PANTHER" id="PTHR48078">
    <property type="entry name" value="THREONINE DEHYDRATASE, MITOCHONDRIAL-RELATED"/>
    <property type="match status" value="1"/>
</dbReference>
<feature type="domain" description="Tryptophan synthase beta chain-like PALP" evidence="5">
    <location>
        <begin position="19"/>
        <end position="307"/>
    </location>
</feature>
<dbReference type="Pfam" id="PF00291">
    <property type="entry name" value="PALP"/>
    <property type="match status" value="1"/>
</dbReference>
<evidence type="ECO:0000313" key="6">
    <source>
        <dbReference type="EMBL" id="PKR55697.1"/>
    </source>
</evidence>
<comment type="caution">
    <text evidence="6">The sequence shown here is derived from an EMBL/GenBank/DDBJ whole genome shotgun (WGS) entry which is preliminary data.</text>
</comment>
<organism evidence="6 7">
    <name type="scientific">Thalassospira marina</name>
    <dbReference type="NCBI Taxonomy" id="2048283"/>
    <lineage>
        <taxon>Bacteria</taxon>
        <taxon>Pseudomonadati</taxon>
        <taxon>Pseudomonadota</taxon>
        <taxon>Alphaproteobacteria</taxon>
        <taxon>Rhodospirillales</taxon>
        <taxon>Thalassospiraceae</taxon>
        <taxon>Thalassospira</taxon>
    </lineage>
</organism>
<comment type="cofactor">
    <cofactor evidence="1">
        <name>pyridoxal 5'-phosphate</name>
        <dbReference type="ChEBI" id="CHEBI:597326"/>
    </cofactor>
</comment>
<keyword evidence="4" id="KW-0456">Lyase</keyword>
<name>A0A2N3KYY5_9PROT</name>
<dbReference type="GO" id="GO:0009097">
    <property type="term" value="P:isoleucine biosynthetic process"/>
    <property type="evidence" value="ECO:0007669"/>
    <property type="project" value="TreeGrafter"/>
</dbReference>
<gene>
    <name evidence="6" type="ORF">COO20_00265</name>
</gene>
<dbReference type="InterPro" id="IPR036052">
    <property type="entry name" value="TrpB-like_PALP_sf"/>
</dbReference>
<dbReference type="OrthoDB" id="9811476at2"/>
<evidence type="ECO:0000256" key="1">
    <source>
        <dbReference type="ARBA" id="ARBA00001933"/>
    </source>
</evidence>
<evidence type="ECO:0000256" key="4">
    <source>
        <dbReference type="ARBA" id="ARBA00023239"/>
    </source>
</evidence>
<evidence type="ECO:0000313" key="7">
    <source>
        <dbReference type="Proteomes" id="UP000233597"/>
    </source>
</evidence>